<dbReference type="AlphaFoldDB" id="A0A3N2CP24"/>
<accession>A0A3N2CP24</accession>
<sequence>MSAWSRVATRRGLRTLAATGAAAATSAALGAAATTPDDPWYRALAKPPWDPPPIAFPLVWTPLYADIAVTGAAALTELEEQGRTEDAAMLRRTLAVNLVLNTGWSVLFWRSRRPVLSTVWCAALAAHSGVLVRRVASADPSLGVALAPYPAWCTFATALNGSIARRNR</sequence>
<evidence type="ECO:0000256" key="5">
    <source>
        <dbReference type="ARBA" id="ARBA00023136"/>
    </source>
</evidence>
<feature type="transmembrane region" description="Helical" evidence="6">
    <location>
        <begin position="54"/>
        <end position="78"/>
    </location>
</feature>
<dbReference type="InterPro" id="IPR038330">
    <property type="entry name" value="TspO/MBR-related_sf"/>
</dbReference>
<keyword evidence="3 6" id="KW-0812">Transmembrane</keyword>
<feature type="signal peptide" evidence="7">
    <location>
        <begin position="1"/>
        <end position="23"/>
    </location>
</feature>
<dbReference type="Gene3D" id="1.20.1260.100">
    <property type="entry name" value="TspO/MBR protein"/>
    <property type="match status" value="1"/>
</dbReference>
<dbReference type="Proteomes" id="UP000281738">
    <property type="component" value="Unassembled WGS sequence"/>
</dbReference>
<dbReference type="PANTHER" id="PTHR10057:SF0">
    <property type="entry name" value="TRANSLOCATOR PROTEIN"/>
    <property type="match status" value="1"/>
</dbReference>
<evidence type="ECO:0000313" key="9">
    <source>
        <dbReference type="Proteomes" id="UP000281738"/>
    </source>
</evidence>
<dbReference type="GO" id="GO:0016020">
    <property type="term" value="C:membrane"/>
    <property type="evidence" value="ECO:0007669"/>
    <property type="project" value="UniProtKB-SubCell"/>
</dbReference>
<feature type="chain" id="PRO_5017935829" evidence="7">
    <location>
        <begin position="24"/>
        <end position="168"/>
    </location>
</feature>
<evidence type="ECO:0000256" key="1">
    <source>
        <dbReference type="ARBA" id="ARBA00004141"/>
    </source>
</evidence>
<keyword evidence="9" id="KW-1185">Reference proteome</keyword>
<evidence type="ECO:0000256" key="3">
    <source>
        <dbReference type="ARBA" id="ARBA00022692"/>
    </source>
</evidence>
<dbReference type="Pfam" id="PF03073">
    <property type="entry name" value="TspO_MBR"/>
    <property type="match status" value="1"/>
</dbReference>
<dbReference type="CDD" id="cd15904">
    <property type="entry name" value="TSPO_MBR"/>
    <property type="match status" value="1"/>
</dbReference>
<keyword evidence="7" id="KW-0732">Signal</keyword>
<dbReference type="FunFam" id="1.20.1260.100:FF:000001">
    <property type="entry name" value="translocator protein 2"/>
    <property type="match status" value="1"/>
</dbReference>
<evidence type="ECO:0000313" key="8">
    <source>
        <dbReference type="EMBL" id="ROR89279.1"/>
    </source>
</evidence>
<proteinExistence type="inferred from homology"/>
<dbReference type="PANTHER" id="PTHR10057">
    <property type="entry name" value="PERIPHERAL-TYPE BENZODIAZEPINE RECEPTOR"/>
    <property type="match status" value="1"/>
</dbReference>
<gene>
    <name evidence="8" type="ORF">EDD33_0096</name>
</gene>
<dbReference type="RefSeq" id="WP_211332362.1">
    <property type="nucleotide sequence ID" value="NZ_RKHO01000001.1"/>
</dbReference>
<evidence type="ECO:0000256" key="7">
    <source>
        <dbReference type="SAM" id="SignalP"/>
    </source>
</evidence>
<name>A0A3N2CP24_9ACTN</name>
<reference evidence="8 9" key="1">
    <citation type="submission" date="2018-11" db="EMBL/GenBank/DDBJ databases">
        <title>Sequencing the genomes of 1000 actinobacteria strains.</title>
        <authorList>
            <person name="Klenk H.-P."/>
        </authorList>
    </citation>
    <scope>NUCLEOTIDE SEQUENCE [LARGE SCALE GENOMIC DNA]</scope>
    <source>
        <strain evidence="8 9">DSM 12652</strain>
    </source>
</reference>
<evidence type="ECO:0000256" key="4">
    <source>
        <dbReference type="ARBA" id="ARBA00022989"/>
    </source>
</evidence>
<dbReference type="EMBL" id="RKHO01000001">
    <property type="protein sequence ID" value="ROR89279.1"/>
    <property type="molecule type" value="Genomic_DNA"/>
</dbReference>
<evidence type="ECO:0000256" key="2">
    <source>
        <dbReference type="ARBA" id="ARBA00007524"/>
    </source>
</evidence>
<dbReference type="PIRSF" id="PIRSF005859">
    <property type="entry name" value="PBR"/>
    <property type="match status" value="1"/>
</dbReference>
<evidence type="ECO:0000256" key="6">
    <source>
        <dbReference type="SAM" id="Phobius"/>
    </source>
</evidence>
<comment type="subcellular location">
    <subcellularLocation>
        <location evidence="1">Membrane</location>
        <topology evidence="1">Multi-pass membrane protein</topology>
    </subcellularLocation>
</comment>
<comment type="similarity">
    <text evidence="2">Belongs to the TspO/BZRP family.</text>
</comment>
<keyword evidence="4 6" id="KW-1133">Transmembrane helix</keyword>
<feature type="transmembrane region" description="Helical" evidence="6">
    <location>
        <begin position="115"/>
        <end position="132"/>
    </location>
</feature>
<organism evidence="8 9">
    <name type="scientific">Nocardioides aurantiacus</name>
    <dbReference type="NCBI Taxonomy" id="86796"/>
    <lineage>
        <taxon>Bacteria</taxon>
        <taxon>Bacillati</taxon>
        <taxon>Actinomycetota</taxon>
        <taxon>Actinomycetes</taxon>
        <taxon>Propionibacteriales</taxon>
        <taxon>Nocardioidaceae</taxon>
        <taxon>Nocardioides</taxon>
    </lineage>
</organism>
<comment type="caution">
    <text evidence="8">The sequence shown here is derived from an EMBL/GenBank/DDBJ whole genome shotgun (WGS) entry which is preliminary data.</text>
</comment>
<dbReference type="GO" id="GO:0033013">
    <property type="term" value="P:tetrapyrrole metabolic process"/>
    <property type="evidence" value="ECO:0007669"/>
    <property type="project" value="UniProtKB-ARBA"/>
</dbReference>
<protein>
    <submittedName>
        <fullName evidence="8">TspO/MBR related protein</fullName>
    </submittedName>
</protein>
<keyword evidence="5 6" id="KW-0472">Membrane</keyword>
<dbReference type="InterPro" id="IPR004307">
    <property type="entry name" value="TspO_MBR"/>
</dbReference>